<accession>A0AAD5X2N7</accession>
<sequence>MKMNVNAIGGCVELKYKDLASYKKDAEGAHLAPGPGPKKWHFVNKITAKSLCKRGALREALGIPETPWAVVSVDNLSNLEVQYFEAAVAEFEKVQNLTSVEAAQSGVANQPPKPTNYASLFPSPDPRIVNSSSMQSQQADLYASRVRIGNPESGHVTSDGHNAVTREELEAKAKEIMALKLKLELQETTIYELKLAKDKLEEDLLQKDTDLQQRDLEVKRLVSENHEKAGELKVYERWIEKHTEKADEAREAKKRAEKKLEVTAQSLIGRALLDDFTNYLRTSHIASSASTSPNTPGQIQDDTSRRYLLQECTCTSCATAFREIHTNIVQTFNLVDAFTLKQMRKVLVDCFDRFSKVAHPMEKTPIVLEAFNDDYVKHVLWGVAGNRGWKTVGR</sequence>
<dbReference type="Proteomes" id="UP001212841">
    <property type="component" value="Unassembled WGS sequence"/>
</dbReference>
<evidence type="ECO:0000256" key="1">
    <source>
        <dbReference type="SAM" id="Coils"/>
    </source>
</evidence>
<keyword evidence="1" id="KW-0175">Coiled coil</keyword>
<reference evidence="2" key="1">
    <citation type="submission" date="2020-05" db="EMBL/GenBank/DDBJ databases">
        <title>Phylogenomic resolution of chytrid fungi.</title>
        <authorList>
            <person name="Stajich J.E."/>
            <person name="Amses K."/>
            <person name="Simmons R."/>
            <person name="Seto K."/>
            <person name="Myers J."/>
            <person name="Bonds A."/>
            <person name="Quandt C.A."/>
            <person name="Barry K."/>
            <person name="Liu P."/>
            <person name="Grigoriev I."/>
            <person name="Longcore J.E."/>
            <person name="James T.Y."/>
        </authorList>
    </citation>
    <scope>NUCLEOTIDE SEQUENCE</scope>
    <source>
        <strain evidence="2">JEL0318</strain>
    </source>
</reference>
<proteinExistence type="predicted"/>
<organism evidence="2 3">
    <name type="scientific">Rhizophlyctis rosea</name>
    <dbReference type="NCBI Taxonomy" id="64517"/>
    <lineage>
        <taxon>Eukaryota</taxon>
        <taxon>Fungi</taxon>
        <taxon>Fungi incertae sedis</taxon>
        <taxon>Chytridiomycota</taxon>
        <taxon>Chytridiomycota incertae sedis</taxon>
        <taxon>Chytridiomycetes</taxon>
        <taxon>Rhizophlyctidales</taxon>
        <taxon>Rhizophlyctidaceae</taxon>
        <taxon>Rhizophlyctis</taxon>
    </lineage>
</organism>
<evidence type="ECO:0000313" key="3">
    <source>
        <dbReference type="Proteomes" id="UP001212841"/>
    </source>
</evidence>
<feature type="coiled-coil region" evidence="1">
    <location>
        <begin position="239"/>
        <end position="266"/>
    </location>
</feature>
<gene>
    <name evidence="2" type="ORF">HK097_004824</name>
</gene>
<comment type="caution">
    <text evidence="2">The sequence shown here is derived from an EMBL/GenBank/DDBJ whole genome shotgun (WGS) entry which is preliminary data.</text>
</comment>
<feature type="coiled-coil region" evidence="1">
    <location>
        <begin position="166"/>
        <end position="203"/>
    </location>
</feature>
<protein>
    <submittedName>
        <fullName evidence="2">Uncharacterized protein</fullName>
    </submittedName>
</protein>
<dbReference type="EMBL" id="JADGJD010000228">
    <property type="protein sequence ID" value="KAJ3053197.1"/>
    <property type="molecule type" value="Genomic_DNA"/>
</dbReference>
<evidence type="ECO:0000313" key="2">
    <source>
        <dbReference type="EMBL" id="KAJ3053197.1"/>
    </source>
</evidence>
<dbReference type="AlphaFoldDB" id="A0AAD5X2N7"/>
<name>A0AAD5X2N7_9FUNG</name>
<keyword evidence="3" id="KW-1185">Reference proteome</keyword>